<dbReference type="OrthoDB" id="1164858at2"/>
<sequence length="321" mass="38568">MKIFIYTFLVLFLNNVLFSQRKHIVDLLADKLKIIQKGDSFYFLNQPINSISEYKKVMNTYWEDTYLNQIQNYLEADSLQTAFDLLKNMADSQFFFKEVIFENDSYWNKIKLNKEYPQIREKIKQNFNIFCEATQVKYPSIMRQLLWMLYVDQKYQYIQFFRNKYSFAYASNSNASIENLKNNTFVENKDSLDKYISQYGYLGPKEVGIMGADIVWVMVQHADFDFEFQKRMWSAMKIALKNDDCNPSNYALLTDRILVHENKKQRYGTQFHYVKKYQNGKVVQVHELWPIENTKHLDSLRKSMQLPPLKTYLQQMKNQME</sequence>
<gene>
    <name evidence="1" type="ORF">E0W69_019330</name>
</gene>
<organism evidence="1 2">
    <name type="scientific">Rhizosphaericola mali</name>
    <dbReference type="NCBI Taxonomy" id="2545455"/>
    <lineage>
        <taxon>Bacteria</taxon>
        <taxon>Pseudomonadati</taxon>
        <taxon>Bacteroidota</taxon>
        <taxon>Chitinophagia</taxon>
        <taxon>Chitinophagales</taxon>
        <taxon>Chitinophagaceae</taxon>
        <taxon>Rhizosphaericola</taxon>
    </lineage>
</organism>
<dbReference type="AlphaFoldDB" id="A0A5P2GBX6"/>
<protein>
    <submittedName>
        <fullName evidence="1">Uncharacterized protein</fullName>
    </submittedName>
</protein>
<accession>A0A5P2GBX6</accession>
<keyword evidence="2" id="KW-1185">Reference proteome</keyword>
<proteinExistence type="predicted"/>
<dbReference type="InterPro" id="IPR046732">
    <property type="entry name" value="DUF6624"/>
</dbReference>
<name>A0A5P2GBX6_9BACT</name>
<reference evidence="1 2" key="1">
    <citation type="submission" date="2019-09" db="EMBL/GenBank/DDBJ databases">
        <title>Complete genome sequence of Arachidicoccus sp. B3-10 isolated from apple orchard soil.</title>
        <authorList>
            <person name="Kim H.S."/>
            <person name="Han K.-I."/>
            <person name="Suh M.K."/>
            <person name="Lee K.C."/>
            <person name="Eom M.K."/>
            <person name="Kim J.-S."/>
            <person name="Kang S.W."/>
            <person name="Sin Y."/>
            <person name="Lee J.-S."/>
        </authorList>
    </citation>
    <scope>NUCLEOTIDE SEQUENCE [LARGE SCALE GENOMIC DNA]</scope>
    <source>
        <strain evidence="1 2">B3-10</strain>
    </source>
</reference>
<dbReference type="KEGG" id="arac:E0W69_019330"/>
<dbReference type="Proteomes" id="UP000292424">
    <property type="component" value="Chromosome"/>
</dbReference>
<evidence type="ECO:0000313" key="1">
    <source>
        <dbReference type="EMBL" id="QES90713.1"/>
    </source>
</evidence>
<evidence type="ECO:0000313" key="2">
    <source>
        <dbReference type="Proteomes" id="UP000292424"/>
    </source>
</evidence>
<dbReference type="EMBL" id="CP044016">
    <property type="protein sequence ID" value="QES90713.1"/>
    <property type="molecule type" value="Genomic_DNA"/>
</dbReference>
<dbReference type="Pfam" id="PF20329">
    <property type="entry name" value="DUF6624"/>
    <property type="match status" value="1"/>
</dbReference>
<dbReference type="RefSeq" id="WP_131331698.1">
    <property type="nucleotide sequence ID" value="NZ_CP044016.1"/>
</dbReference>